<sequence>MDHFQQLYQYVQQLGAYVQKQDERIQKLETELFDLQAKVKELEDTPRTSIEKIEYKFEQLKIDTLDGTLNIGLNPISPENIEDVIINGQQPTVTFPPETPASMADSPQVPGQNPSLQPLDRSKQIEIISTIHTDLTNELNEHGNELIGKILQERNLSIDHSYYNFIIEDIKKQLEQRIAFHLQQIDVAHLQQNESAVYEEIKHKMYEDIQKGIHAFLTYLPDSLKKGGGHS</sequence>
<keyword evidence="1" id="KW-0175">Coiled coil</keyword>
<dbReference type="InterPro" id="IPR019673">
    <property type="entry name" value="Spore_germination_GerPC"/>
</dbReference>
<keyword evidence="4" id="KW-1185">Reference proteome</keyword>
<feature type="coiled-coil region" evidence="1">
    <location>
        <begin position="11"/>
        <end position="45"/>
    </location>
</feature>
<dbReference type="Pfam" id="PF10737">
    <property type="entry name" value="GerPC"/>
    <property type="match status" value="1"/>
</dbReference>
<name>A0ABS2QTB7_9BACI</name>
<gene>
    <name evidence="3" type="ORF">JOC83_001469</name>
</gene>
<protein>
    <submittedName>
        <fullName evidence="3">Spore germination protein PC</fullName>
    </submittedName>
</protein>
<evidence type="ECO:0000313" key="4">
    <source>
        <dbReference type="Proteomes" id="UP000809829"/>
    </source>
</evidence>
<feature type="region of interest" description="Disordered" evidence="2">
    <location>
        <begin position="96"/>
        <end position="118"/>
    </location>
</feature>
<comment type="caution">
    <text evidence="3">The sequence shown here is derived from an EMBL/GenBank/DDBJ whole genome shotgun (WGS) entry which is preliminary data.</text>
</comment>
<evidence type="ECO:0000256" key="1">
    <source>
        <dbReference type="SAM" id="Coils"/>
    </source>
</evidence>
<reference evidence="3 4" key="1">
    <citation type="submission" date="2021-01" db="EMBL/GenBank/DDBJ databases">
        <title>Genomic Encyclopedia of Type Strains, Phase IV (KMG-IV): sequencing the most valuable type-strain genomes for metagenomic binning, comparative biology and taxonomic classification.</title>
        <authorList>
            <person name="Goeker M."/>
        </authorList>
    </citation>
    <scope>NUCLEOTIDE SEQUENCE [LARGE SCALE GENOMIC DNA]</scope>
    <source>
        <strain evidence="3 4">DSM 104297</strain>
    </source>
</reference>
<evidence type="ECO:0000313" key="3">
    <source>
        <dbReference type="EMBL" id="MBM7702635.1"/>
    </source>
</evidence>
<evidence type="ECO:0000256" key="2">
    <source>
        <dbReference type="SAM" id="MobiDB-lite"/>
    </source>
</evidence>
<accession>A0ABS2QTB7</accession>
<dbReference type="Proteomes" id="UP000809829">
    <property type="component" value="Unassembled WGS sequence"/>
</dbReference>
<dbReference type="EMBL" id="JAFBFC010000002">
    <property type="protein sequence ID" value="MBM7702635.1"/>
    <property type="molecule type" value="Genomic_DNA"/>
</dbReference>
<dbReference type="RefSeq" id="WP_205185786.1">
    <property type="nucleotide sequence ID" value="NZ_JAFBFC010000002.1"/>
</dbReference>
<organism evidence="3 4">
    <name type="scientific">Priestia iocasae</name>
    <dbReference type="NCBI Taxonomy" id="2291674"/>
    <lineage>
        <taxon>Bacteria</taxon>
        <taxon>Bacillati</taxon>
        <taxon>Bacillota</taxon>
        <taxon>Bacilli</taxon>
        <taxon>Bacillales</taxon>
        <taxon>Bacillaceae</taxon>
        <taxon>Priestia</taxon>
    </lineage>
</organism>
<proteinExistence type="predicted"/>